<evidence type="ECO:0000259" key="2">
    <source>
        <dbReference type="Pfam" id="PF07885"/>
    </source>
</evidence>
<dbReference type="Gene3D" id="1.10.287.70">
    <property type="match status" value="1"/>
</dbReference>
<evidence type="ECO:0000256" key="1">
    <source>
        <dbReference type="SAM" id="Phobius"/>
    </source>
</evidence>
<feature type="transmembrane region" description="Helical" evidence="1">
    <location>
        <begin position="163"/>
        <end position="180"/>
    </location>
</feature>
<keyword evidence="1" id="KW-0812">Transmembrane</keyword>
<feature type="transmembrane region" description="Helical" evidence="1">
    <location>
        <begin position="36"/>
        <end position="55"/>
    </location>
</feature>
<feature type="transmembrane region" description="Helical" evidence="1">
    <location>
        <begin position="12"/>
        <end position="30"/>
    </location>
</feature>
<gene>
    <name evidence="3" type="ORF">C7S10_14660</name>
</gene>
<feature type="transmembrane region" description="Helical" evidence="1">
    <location>
        <begin position="90"/>
        <end position="110"/>
    </location>
</feature>
<dbReference type="Proteomes" id="UP000244867">
    <property type="component" value="Unassembled WGS sequence"/>
</dbReference>
<feature type="transmembrane region" description="Helical" evidence="1">
    <location>
        <begin position="192"/>
        <end position="213"/>
    </location>
</feature>
<keyword evidence="4" id="KW-1185">Reference proteome</keyword>
<dbReference type="EMBL" id="PYXZ01000006">
    <property type="protein sequence ID" value="PUA80365.1"/>
    <property type="molecule type" value="Genomic_DNA"/>
</dbReference>
<evidence type="ECO:0000313" key="4">
    <source>
        <dbReference type="Proteomes" id="UP000244867"/>
    </source>
</evidence>
<sequence>MDWRRIPVLRHPCADLLLIQLLGILVYPFLGNQPAGRAVFSILALAVLVIAVMAVRMTPALSWVSGILGLPVVVLTIWEAVSPGTEPVVLWSSIFHAAFYFYTGYALLRYMFADHVVTTDELYATGATFTVVAWGFAYLYLAIDIVWPESFSVVSNPLEARAWFEMLFLSVTTMTSTGLSDIYPIRPHARSFVMLEQIAGMLYLALVVARMIALTVSRTASRVTKDD</sequence>
<dbReference type="OrthoDB" id="4837979at2"/>
<proteinExistence type="predicted"/>
<evidence type="ECO:0000313" key="3">
    <source>
        <dbReference type="EMBL" id="PUA80365.1"/>
    </source>
</evidence>
<dbReference type="InterPro" id="IPR013099">
    <property type="entry name" value="K_chnl_dom"/>
</dbReference>
<accession>A0A2R7YVG5</accession>
<feature type="transmembrane region" description="Helical" evidence="1">
    <location>
        <begin position="60"/>
        <end position="78"/>
    </location>
</feature>
<dbReference type="RefSeq" id="WP_108345172.1">
    <property type="nucleotide sequence ID" value="NZ_PYXZ01000006.1"/>
</dbReference>
<protein>
    <submittedName>
        <fullName evidence="3">Ion channel</fullName>
    </submittedName>
</protein>
<name>A0A2R7YVG5_9ACTN</name>
<keyword evidence="1" id="KW-0472">Membrane</keyword>
<feature type="transmembrane region" description="Helical" evidence="1">
    <location>
        <begin position="122"/>
        <end position="143"/>
    </location>
</feature>
<dbReference type="SUPFAM" id="SSF81324">
    <property type="entry name" value="Voltage-gated potassium channels"/>
    <property type="match status" value="1"/>
</dbReference>
<organism evidence="3 4">
    <name type="scientific">Nocardioides currus</name>
    <dbReference type="NCBI Taxonomy" id="2133958"/>
    <lineage>
        <taxon>Bacteria</taxon>
        <taxon>Bacillati</taxon>
        <taxon>Actinomycetota</taxon>
        <taxon>Actinomycetes</taxon>
        <taxon>Propionibacteriales</taxon>
        <taxon>Nocardioidaceae</taxon>
        <taxon>Nocardioides</taxon>
    </lineage>
</organism>
<dbReference type="AlphaFoldDB" id="A0A2R7YVG5"/>
<comment type="caution">
    <text evidence="3">The sequence shown here is derived from an EMBL/GenBank/DDBJ whole genome shotgun (WGS) entry which is preliminary data.</text>
</comment>
<feature type="domain" description="Potassium channel" evidence="2">
    <location>
        <begin position="130"/>
        <end position="214"/>
    </location>
</feature>
<reference evidence="3 4" key="1">
    <citation type="submission" date="2018-03" db="EMBL/GenBank/DDBJ databases">
        <authorList>
            <person name="Keele B.F."/>
        </authorList>
    </citation>
    <scope>NUCLEOTIDE SEQUENCE [LARGE SCALE GENOMIC DNA]</scope>
    <source>
        <strain evidence="3 4">IB-3</strain>
    </source>
</reference>
<dbReference type="Pfam" id="PF07885">
    <property type="entry name" value="Ion_trans_2"/>
    <property type="match status" value="1"/>
</dbReference>
<keyword evidence="1" id="KW-1133">Transmembrane helix</keyword>